<evidence type="ECO:0000313" key="2">
    <source>
        <dbReference type="Proteomes" id="UP000325598"/>
    </source>
</evidence>
<dbReference type="GeneID" id="96750821"/>
<protein>
    <submittedName>
        <fullName evidence="1">Asp/Glu/hydantoin racemase</fullName>
    </submittedName>
</protein>
<comment type="caution">
    <text evidence="1">The sequence shown here is derived from an EMBL/GenBank/DDBJ whole genome shotgun (WGS) entry which is preliminary data.</text>
</comment>
<dbReference type="PIRSF" id="PIRSF015736">
    <property type="entry name" value="MI"/>
    <property type="match status" value="1"/>
</dbReference>
<proteinExistence type="predicted"/>
<evidence type="ECO:0000313" key="1">
    <source>
        <dbReference type="EMBL" id="GES28628.1"/>
    </source>
</evidence>
<dbReference type="PANTHER" id="PTHR40267:SF1">
    <property type="entry name" value="BLR3294 PROTEIN"/>
    <property type="match status" value="1"/>
</dbReference>
<dbReference type="OrthoDB" id="4537983at2"/>
<dbReference type="EMBL" id="BLAG01000005">
    <property type="protein sequence ID" value="GES28628.1"/>
    <property type="molecule type" value="Genomic_DNA"/>
</dbReference>
<organism evidence="1 2">
    <name type="scientific">Streptomyces angustmyceticus</name>
    <dbReference type="NCBI Taxonomy" id="285578"/>
    <lineage>
        <taxon>Bacteria</taxon>
        <taxon>Bacillati</taxon>
        <taxon>Actinomycetota</taxon>
        <taxon>Actinomycetes</taxon>
        <taxon>Kitasatosporales</taxon>
        <taxon>Streptomycetaceae</taxon>
        <taxon>Streptomyces</taxon>
    </lineage>
</organism>
<reference evidence="1 2" key="1">
    <citation type="submission" date="2019-10" db="EMBL/GenBank/DDBJ databases">
        <title>Whole genome shotgun sequence of Streptomyces angustmyceticus NBRC 3934.</title>
        <authorList>
            <person name="Hosoyama A."/>
            <person name="Ichikawa N."/>
            <person name="Kimura A."/>
            <person name="Kitahashi Y."/>
            <person name="Komaki H."/>
            <person name="Uohara A."/>
        </authorList>
    </citation>
    <scope>NUCLEOTIDE SEQUENCE [LARGE SCALE GENOMIC DNA]</scope>
    <source>
        <strain evidence="1 2">NBRC 3934</strain>
    </source>
</reference>
<dbReference type="InterPro" id="IPR053714">
    <property type="entry name" value="Iso_Racemase_Enz_sf"/>
</dbReference>
<dbReference type="RefSeq" id="WP_086719844.1">
    <property type="nucleotide sequence ID" value="NZ_BLAG01000005.1"/>
</dbReference>
<dbReference type="Proteomes" id="UP000325598">
    <property type="component" value="Unassembled WGS sequence"/>
</dbReference>
<dbReference type="AlphaFoldDB" id="A0A5J4LDA4"/>
<accession>A0A5J4LDA4</accession>
<dbReference type="Pfam" id="PF17645">
    <property type="entry name" value="Amdase"/>
    <property type="match status" value="1"/>
</dbReference>
<dbReference type="PANTHER" id="PTHR40267">
    <property type="entry name" value="BLR3294 PROTEIN"/>
    <property type="match status" value="1"/>
</dbReference>
<sequence length="252" mass="27200">MTDVTGPDDAQRMRVPHPRSRVGVVASFDFDRDREIWRWVPESASLFIARTDPVPFSDNLELVSSLNRPGCVDRPTREVCAIGSQVVTYLCTACSFVGGAAGERALRRAMRTAGAPQALTSAGSVVAALHALKARRIAVVHPYEPPVGKRLREYLTGEGLEVVSLTDLGLGSVHEIYDVSYEQVTAAVRAGIHPRAEAVFISCTALPTYDLISPLEAELGMPVVTVNQATIWAALRAVGERAVGPRQQLLTV</sequence>
<dbReference type="Gene3D" id="3.40.50.12500">
    <property type="match status" value="1"/>
</dbReference>
<gene>
    <name evidence="1" type="ORF">San01_11150</name>
</gene>
<dbReference type="InterPro" id="IPR026286">
    <property type="entry name" value="MaiA/AMDase"/>
</dbReference>
<keyword evidence="2" id="KW-1185">Reference proteome</keyword>
<name>A0A5J4LDA4_9ACTN</name>